<proteinExistence type="predicted"/>
<organism evidence="1 2">
    <name type="scientific">Candidatus Faeciplasma avium</name>
    <dbReference type="NCBI Taxonomy" id="2840798"/>
    <lineage>
        <taxon>Bacteria</taxon>
        <taxon>Bacillati</taxon>
        <taxon>Bacillota</taxon>
        <taxon>Clostridia</taxon>
        <taxon>Eubacteriales</taxon>
        <taxon>Oscillospiraceae</taxon>
        <taxon>Oscillospiraceae incertae sedis</taxon>
        <taxon>Candidatus Faeciplasma</taxon>
    </lineage>
</organism>
<comment type="caution">
    <text evidence="1">The sequence shown here is derived from an EMBL/GenBank/DDBJ whole genome shotgun (WGS) entry which is preliminary data.</text>
</comment>
<evidence type="ECO:0000313" key="1">
    <source>
        <dbReference type="EMBL" id="HIV10738.1"/>
    </source>
</evidence>
<gene>
    <name evidence="1" type="ORF">IAD28_03460</name>
</gene>
<dbReference type="EMBL" id="DVOL01000045">
    <property type="protein sequence ID" value="HIV10738.1"/>
    <property type="molecule type" value="Genomic_DNA"/>
</dbReference>
<name>A0A9D1T4U1_9FIRM</name>
<evidence type="ECO:0000313" key="2">
    <source>
        <dbReference type="Proteomes" id="UP000823960"/>
    </source>
</evidence>
<sequence length="147" mass="16052">MTREAALDRAKELKDGVEVLEYLMSVDVYTQQGYGVSSSAGTVNMIPFTGSSQGYYFTGEIQGTGCDTQKWGISGSPAFSARYLLKGKDYTGRECSIFIENNGDALDMCTPTIITDSEALSHWQTESLRTIVTPTGSGVRVDCYRID</sequence>
<dbReference type="Gene3D" id="2.40.160.20">
    <property type="match status" value="1"/>
</dbReference>
<reference evidence="1" key="2">
    <citation type="journal article" date="2021" name="PeerJ">
        <title>Extensive microbial diversity within the chicken gut microbiome revealed by metagenomics and culture.</title>
        <authorList>
            <person name="Gilroy R."/>
            <person name="Ravi A."/>
            <person name="Getino M."/>
            <person name="Pursley I."/>
            <person name="Horton D.L."/>
            <person name="Alikhan N.F."/>
            <person name="Baker D."/>
            <person name="Gharbi K."/>
            <person name="Hall N."/>
            <person name="Watson M."/>
            <person name="Adriaenssens E.M."/>
            <person name="Foster-Nyarko E."/>
            <person name="Jarju S."/>
            <person name="Secka A."/>
            <person name="Antonio M."/>
            <person name="Oren A."/>
            <person name="Chaudhuri R.R."/>
            <person name="La Ragione R."/>
            <person name="Hildebrand F."/>
            <person name="Pallen M.J."/>
        </authorList>
    </citation>
    <scope>NUCLEOTIDE SEQUENCE</scope>
    <source>
        <strain evidence="1">1370</strain>
    </source>
</reference>
<reference evidence="1" key="1">
    <citation type="submission" date="2020-10" db="EMBL/GenBank/DDBJ databases">
        <authorList>
            <person name="Gilroy R."/>
        </authorList>
    </citation>
    <scope>NUCLEOTIDE SEQUENCE</scope>
    <source>
        <strain evidence="1">1370</strain>
    </source>
</reference>
<accession>A0A9D1T4U1</accession>
<dbReference type="Proteomes" id="UP000823960">
    <property type="component" value="Unassembled WGS sequence"/>
</dbReference>
<dbReference type="AlphaFoldDB" id="A0A9D1T4U1"/>
<protein>
    <submittedName>
        <fullName evidence="1">Uncharacterized protein</fullName>
    </submittedName>
</protein>